<protein>
    <submittedName>
        <fullName evidence="1">Uncharacterized protein</fullName>
    </submittedName>
</protein>
<keyword evidence="2" id="KW-1185">Reference proteome</keyword>
<sequence length="107" mass="12768">MQNIQIVFFGKGTAIVNQLSNSQQLIICGDFNYFQKYQKFVNFFDKLKASLNYERMNSSISQNQLQSSISNKEMEKYLIGSLMMIKIMYRKRNIHQLHRNIRQIIKH</sequence>
<dbReference type="Proteomes" id="UP000683925">
    <property type="component" value="Unassembled WGS sequence"/>
</dbReference>
<dbReference type="AlphaFoldDB" id="A0A8S1VS22"/>
<evidence type="ECO:0000313" key="1">
    <source>
        <dbReference type="EMBL" id="CAD8180778.1"/>
    </source>
</evidence>
<proteinExistence type="predicted"/>
<accession>A0A8S1VS22</accession>
<reference evidence="1" key="1">
    <citation type="submission" date="2021-01" db="EMBL/GenBank/DDBJ databases">
        <authorList>
            <consortium name="Genoscope - CEA"/>
            <person name="William W."/>
        </authorList>
    </citation>
    <scope>NUCLEOTIDE SEQUENCE</scope>
</reference>
<comment type="caution">
    <text evidence="1">The sequence shown here is derived from an EMBL/GenBank/DDBJ whole genome shotgun (WGS) entry which is preliminary data.</text>
</comment>
<evidence type="ECO:0000313" key="2">
    <source>
        <dbReference type="Proteomes" id="UP000683925"/>
    </source>
</evidence>
<gene>
    <name evidence="1" type="ORF">POCTA_138.1.T0750219</name>
</gene>
<name>A0A8S1VS22_PAROT</name>
<dbReference type="EMBL" id="CAJJDP010000074">
    <property type="protein sequence ID" value="CAD8180778.1"/>
    <property type="molecule type" value="Genomic_DNA"/>
</dbReference>
<organism evidence="1 2">
    <name type="scientific">Paramecium octaurelia</name>
    <dbReference type="NCBI Taxonomy" id="43137"/>
    <lineage>
        <taxon>Eukaryota</taxon>
        <taxon>Sar</taxon>
        <taxon>Alveolata</taxon>
        <taxon>Ciliophora</taxon>
        <taxon>Intramacronucleata</taxon>
        <taxon>Oligohymenophorea</taxon>
        <taxon>Peniculida</taxon>
        <taxon>Parameciidae</taxon>
        <taxon>Paramecium</taxon>
    </lineage>
</organism>